<feature type="transmembrane region" description="Helical" evidence="1">
    <location>
        <begin position="128"/>
        <end position="144"/>
    </location>
</feature>
<feature type="domain" description="Cation-transporting P-type ATPase C-terminal" evidence="2">
    <location>
        <begin position="25"/>
        <end position="150"/>
    </location>
</feature>
<dbReference type="PRINTS" id="PR00121">
    <property type="entry name" value="NAKATPASE"/>
</dbReference>
<organism evidence="3 4">
    <name type="scientific">Etheostoma spectabile</name>
    <name type="common">orangethroat darter</name>
    <dbReference type="NCBI Taxonomy" id="54343"/>
    <lineage>
        <taxon>Eukaryota</taxon>
        <taxon>Metazoa</taxon>
        <taxon>Chordata</taxon>
        <taxon>Craniata</taxon>
        <taxon>Vertebrata</taxon>
        <taxon>Euteleostomi</taxon>
        <taxon>Actinopterygii</taxon>
        <taxon>Neopterygii</taxon>
        <taxon>Teleostei</taxon>
        <taxon>Neoteleostei</taxon>
        <taxon>Acanthomorphata</taxon>
        <taxon>Eupercaria</taxon>
        <taxon>Perciformes</taxon>
        <taxon>Percoidei</taxon>
        <taxon>Percidae</taxon>
        <taxon>Etheostomatinae</taxon>
        <taxon>Etheostoma</taxon>
    </lineage>
</organism>
<sequence>VQQAIAGFFTNFVILAENGFRPLDLLGIRGFWEDKNINDLEDSYGQQWTYERRKILEFTCQTAYFVSIVIIQVAVLIICKTRTISIMQQGMKSNRVLIFGLFEEVALAAFLSYCPGTDVALRMYPLKPSWWFCALPYTLLVFLFDEARRYCIRRYPGGWVEKETLY</sequence>
<feature type="transmembrane region" description="Helical" evidence="1">
    <location>
        <begin position="96"/>
        <end position="113"/>
    </location>
</feature>
<dbReference type="GO" id="GO:1902600">
    <property type="term" value="P:proton transmembrane transport"/>
    <property type="evidence" value="ECO:0007669"/>
    <property type="project" value="TreeGrafter"/>
</dbReference>
<keyword evidence="1" id="KW-0472">Membrane</keyword>
<dbReference type="Gene3D" id="1.20.1110.10">
    <property type="entry name" value="Calcium-transporting ATPase, transmembrane domain"/>
    <property type="match status" value="1"/>
</dbReference>
<dbReference type="PANTHER" id="PTHR43294">
    <property type="entry name" value="SODIUM/POTASSIUM-TRANSPORTING ATPASE SUBUNIT ALPHA"/>
    <property type="match status" value="1"/>
</dbReference>
<dbReference type="GO" id="GO:0005391">
    <property type="term" value="F:P-type sodium:potassium-exchanging transporter activity"/>
    <property type="evidence" value="ECO:0007669"/>
    <property type="project" value="TreeGrafter"/>
</dbReference>
<evidence type="ECO:0000259" key="2">
    <source>
        <dbReference type="Pfam" id="PF00689"/>
    </source>
</evidence>
<evidence type="ECO:0000313" key="3">
    <source>
        <dbReference type="EMBL" id="KAA8579729.1"/>
    </source>
</evidence>
<dbReference type="GO" id="GO:0006883">
    <property type="term" value="P:intracellular sodium ion homeostasis"/>
    <property type="evidence" value="ECO:0007669"/>
    <property type="project" value="TreeGrafter"/>
</dbReference>
<dbReference type="SUPFAM" id="SSF81665">
    <property type="entry name" value="Calcium ATPase, transmembrane domain M"/>
    <property type="match status" value="1"/>
</dbReference>
<dbReference type="AlphaFoldDB" id="A0A5J5CGY9"/>
<dbReference type="InterPro" id="IPR050510">
    <property type="entry name" value="Cation_transp_ATPase_P-type"/>
</dbReference>
<dbReference type="GO" id="GO:0005886">
    <property type="term" value="C:plasma membrane"/>
    <property type="evidence" value="ECO:0007669"/>
    <property type="project" value="TreeGrafter"/>
</dbReference>
<dbReference type="Proteomes" id="UP000327493">
    <property type="component" value="Chromosome 24"/>
</dbReference>
<keyword evidence="1" id="KW-0812">Transmembrane</keyword>
<gene>
    <name evidence="3" type="ORF">FQN60_006822</name>
</gene>
<dbReference type="PANTHER" id="PTHR43294:SF8">
    <property type="entry name" value="SODIUM_POTASSIUM-TRANSPORTING ATPASE SUBUNIT ALPHA"/>
    <property type="match status" value="1"/>
</dbReference>
<dbReference type="Pfam" id="PF00689">
    <property type="entry name" value="Cation_ATPase_C"/>
    <property type="match status" value="1"/>
</dbReference>
<protein>
    <recommendedName>
        <fullName evidence="2">Cation-transporting P-type ATPase C-terminal domain-containing protein</fullName>
    </recommendedName>
</protein>
<name>A0A5J5CGY9_9PERO</name>
<dbReference type="GO" id="GO:1990573">
    <property type="term" value="P:potassium ion import across plasma membrane"/>
    <property type="evidence" value="ECO:0007669"/>
    <property type="project" value="TreeGrafter"/>
</dbReference>
<feature type="non-terminal residue" evidence="3">
    <location>
        <position position="1"/>
    </location>
</feature>
<accession>A0A5J5CGY9</accession>
<dbReference type="FunFam" id="1.20.1110.10:FF:000095">
    <property type="entry name" value="Sodium/potassium-transporting ATPase subunit alpha-1"/>
    <property type="match status" value="1"/>
</dbReference>
<dbReference type="GO" id="GO:0030007">
    <property type="term" value="P:intracellular potassium ion homeostasis"/>
    <property type="evidence" value="ECO:0007669"/>
    <property type="project" value="TreeGrafter"/>
</dbReference>
<evidence type="ECO:0000313" key="4">
    <source>
        <dbReference type="Proteomes" id="UP000327493"/>
    </source>
</evidence>
<keyword evidence="4" id="KW-1185">Reference proteome</keyword>
<keyword evidence="1" id="KW-1133">Transmembrane helix</keyword>
<dbReference type="InterPro" id="IPR023298">
    <property type="entry name" value="ATPase_P-typ_TM_dom_sf"/>
</dbReference>
<dbReference type="EMBL" id="VOFY01000024">
    <property type="protein sequence ID" value="KAA8579729.1"/>
    <property type="molecule type" value="Genomic_DNA"/>
</dbReference>
<proteinExistence type="predicted"/>
<dbReference type="InterPro" id="IPR006068">
    <property type="entry name" value="ATPase_P-typ_cation-transptr_C"/>
</dbReference>
<feature type="transmembrane region" description="Helical" evidence="1">
    <location>
        <begin position="63"/>
        <end position="84"/>
    </location>
</feature>
<evidence type="ECO:0000256" key="1">
    <source>
        <dbReference type="SAM" id="Phobius"/>
    </source>
</evidence>
<comment type="caution">
    <text evidence="3">The sequence shown here is derived from an EMBL/GenBank/DDBJ whole genome shotgun (WGS) entry which is preliminary data.</text>
</comment>
<dbReference type="GO" id="GO:0036376">
    <property type="term" value="P:sodium ion export across plasma membrane"/>
    <property type="evidence" value="ECO:0007669"/>
    <property type="project" value="TreeGrafter"/>
</dbReference>
<reference evidence="3 4" key="1">
    <citation type="submission" date="2019-08" db="EMBL/GenBank/DDBJ databases">
        <title>A chromosome-level genome assembly, high-density linkage maps, and genome scans reveal the genomic architecture of hybrid incompatibilities underlying speciation via character displacement in darters (Percidae: Etheostominae).</title>
        <authorList>
            <person name="Moran R.L."/>
            <person name="Catchen J.M."/>
            <person name="Fuller R.C."/>
        </authorList>
    </citation>
    <scope>NUCLEOTIDE SEQUENCE [LARGE SCALE GENOMIC DNA]</scope>
    <source>
        <strain evidence="3">EspeVRDwgs_2016</strain>
        <tissue evidence="3">Muscle</tissue>
    </source>
</reference>